<dbReference type="OrthoDB" id="387306at2157"/>
<dbReference type="KEGG" id="fpl:Ferp_1196"/>
<accession>D3RXZ1</accession>
<sequence length="236" mass="26715">MGKIGDYEYPEFTFTECRKIVERIYKEGITRGDVLAPKLGHKSPESGTFRNKITSLQRFGLIEGDWKEFKLTELGEKIAKPLNEEEFKKAAIESIKRVNLLKELWKKVGTNIPEDGLWGVLVQITGVSRSVAEKQEAKIRKLYMDAVQYLKEEKEVSGMKKVQPEIVQPQQSTDIQQISQPVAQLIQTLPNEAIGRVIVKNIGYIDIVDEMSYNIAKEYLKLLAKKLGLESEGGGT</sequence>
<dbReference type="PaxDb" id="589924-Ferp_1196"/>
<dbReference type="RefSeq" id="WP_012965697.1">
    <property type="nucleotide sequence ID" value="NC_013849.1"/>
</dbReference>
<evidence type="ECO:0000313" key="2">
    <source>
        <dbReference type="Proteomes" id="UP000002613"/>
    </source>
</evidence>
<proteinExistence type="predicted"/>
<organism evidence="1 2">
    <name type="scientific">Ferroglobus placidus (strain DSM 10642 / AEDII12DO)</name>
    <dbReference type="NCBI Taxonomy" id="589924"/>
    <lineage>
        <taxon>Archaea</taxon>
        <taxon>Methanobacteriati</taxon>
        <taxon>Methanobacteriota</taxon>
        <taxon>Archaeoglobi</taxon>
        <taxon>Archaeoglobales</taxon>
        <taxon>Archaeoglobaceae</taxon>
        <taxon>Ferroglobus</taxon>
    </lineage>
</organism>
<dbReference type="HOGENOM" id="CLU_1173340_0_0_2"/>
<dbReference type="AlphaFoldDB" id="D3RXZ1"/>
<reference evidence="1 2" key="2">
    <citation type="journal article" date="2011" name="Stand. Genomic Sci.">
        <title>Complete genome sequence of Ferroglobus placidus AEDII12DO.</title>
        <authorList>
            <person name="Anderson I."/>
            <person name="Risso C."/>
            <person name="Holmes D."/>
            <person name="Lucas S."/>
            <person name="Copeland A."/>
            <person name="Lapidus A."/>
            <person name="Cheng J.F."/>
            <person name="Bruce D."/>
            <person name="Goodwin L."/>
            <person name="Pitluck S."/>
            <person name="Saunders E."/>
            <person name="Brettin T."/>
            <person name="Detter J.C."/>
            <person name="Han C."/>
            <person name="Tapia R."/>
            <person name="Larimer F."/>
            <person name="Land M."/>
            <person name="Hauser L."/>
            <person name="Woyke T."/>
            <person name="Lovley D."/>
            <person name="Kyrpides N."/>
            <person name="Ivanova N."/>
        </authorList>
    </citation>
    <scope>NUCLEOTIDE SEQUENCE [LARGE SCALE GENOMIC DNA]</scope>
    <source>
        <strain evidence="2">DSM 10642 / AEDII12DO</strain>
    </source>
</reference>
<keyword evidence="2" id="KW-1185">Reference proteome</keyword>
<reference evidence="2" key="1">
    <citation type="submission" date="2010-02" db="EMBL/GenBank/DDBJ databases">
        <title>Complete sequence of Ferroglobus placidus DSM 10642.</title>
        <authorList>
            <consortium name="US DOE Joint Genome Institute"/>
            <person name="Lucas S."/>
            <person name="Copeland A."/>
            <person name="Lapidus A."/>
            <person name="Cheng J.-F."/>
            <person name="Bruce D."/>
            <person name="Goodwin L."/>
            <person name="Pitluck S."/>
            <person name="Saunders E."/>
            <person name="Brettin T."/>
            <person name="Detter J.C."/>
            <person name="Han C."/>
            <person name="Tapia R."/>
            <person name="Larimer F."/>
            <person name="Land M."/>
            <person name="Hauser L."/>
            <person name="Kyrpides N."/>
            <person name="Ivanova N."/>
            <person name="Holmes D."/>
            <person name="Lovley D."/>
            <person name="Kyrpides N."/>
            <person name="Anderson I.J."/>
            <person name="Woyke T."/>
        </authorList>
    </citation>
    <scope>NUCLEOTIDE SEQUENCE [LARGE SCALE GENOMIC DNA]</scope>
    <source>
        <strain evidence="2">DSM 10642 / AEDII12DO</strain>
    </source>
</reference>
<dbReference type="STRING" id="589924.Ferp_1196"/>
<dbReference type="GeneID" id="8778709"/>
<dbReference type="EMBL" id="CP001899">
    <property type="protein sequence ID" value="ADC65354.1"/>
    <property type="molecule type" value="Genomic_DNA"/>
</dbReference>
<name>D3RXZ1_FERPA</name>
<protein>
    <submittedName>
        <fullName evidence="1">Uncharacterized protein</fullName>
    </submittedName>
</protein>
<dbReference type="eggNOG" id="arCOG13269">
    <property type="taxonomic scope" value="Archaea"/>
</dbReference>
<gene>
    <name evidence="1" type="ordered locus">Ferp_1196</name>
</gene>
<dbReference type="Proteomes" id="UP000002613">
    <property type="component" value="Chromosome"/>
</dbReference>
<evidence type="ECO:0000313" key="1">
    <source>
        <dbReference type="EMBL" id="ADC65354.1"/>
    </source>
</evidence>